<proteinExistence type="predicted"/>
<evidence type="ECO:0000313" key="2">
    <source>
        <dbReference type="Proteomes" id="UP001172386"/>
    </source>
</evidence>
<organism evidence="1 2">
    <name type="scientific">Neophaeococcomyces mojaviensis</name>
    <dbReference type="NCBI Taxonomy" id="3383035"/>
    <lineage>
        <taxon>Eukaryota</taxon>
        <taxon>Fungi</taxon>
        <taxon>Dikarya</taxon>
        <taxon>Ascomycota</taxon>
        <taxon>Pezizomycotina</taxon>
        <taxon>Eurotiomycetes</taxon>
        <taxon>Chaetothyriomycetidae</taxon>
        <taxon>Chaetothyriales</taxon>
        <taxon>Chaetothyriales incertae sedis</taxon>
        <taxon>Neophaeococcomyces</taxon>
    </lineage>
</organism>
<name>A0ACC2ZYV1_9EURO</name>
<dbReference type="EMBL" id="JAPDRQ010000176">
    <property type="protein sequence ID" value="KAJ9652928.1"/>
    <property type="molecule type" value="Genomic_DNA"/>
</dbReference>
<comment type="caution">
    <text evidence="1">The sequence shown here is derived from an EMBL/GenBank/DDBJ whole genome shotgun (WGS) entry which is preliminary data.</text>
</comment>
<reference evidence="1" key="1">
    <citation type="submission" date="2022-10" db="EMBL/GenBank/DDBJ databases">
        <title>Culturing micro-colonial fungi from biological soil crusts in the Mojave desert and describing Neophaeococcomyces mojavensis, and introducing the new genera and species Taxawa tesnikishii.</title>
        <authorList>
            <person name="Kurbessoian T."/>
            <person name="Stajich J.E."/>
        </authorList>
    </citation>
    <scope>NUCLEOTIDE SEQUENCE</scope>
    <source>
        <strain evidence="1">JES_112</strain>
    </source>
</reference>
<sequence>MPGQNIRARRHRTSSGSSHTHDSEEQSQNQTHNDTSSNPTRILTAEQRHKERLRLYQAQRQGNWLQLKGQLTLPNTVSFDVDELGDVEWVRRADGSMMWLMKLHRLEDRGKAKVWYILKDAYVDWCDV</sequence>
<evidence type="ECO:0000313" key="1">
    <source>
        <dbReference type="EMBL" id="KAJ9652928.1"/>
    </source>
</evidence>
<protein>
    <submittedName>
        <fullName evidence="1">Uncharacterized protein</fullName>
    </submittedName>
</protein>
<accession>A0ACC2ZYV1</accession>
<gene>
    <name evidence="1" type="ORF">H2198_007837</name>
</gene>
<dbReference type="Proteomes" id="UP001172386">
    <property type="component" value="Unassembled WGS sequence"/>
</dbReference>
<keyword evidence="2" id="KW-1185">Reference proteome</keyword>